<comment type="caution">
    <text evidence="2">The sequence shown here is derived from an EMBL/GenBank/DDBJ whole genome shotgun (WGS) entry which is preliminary data.</text>
</comment>
<sequence>MIMNVKWFITILIIATLCKPGYNYDLCKYFIKFTKVSTLNINYDNNNQELNANFPLFTTTITIISITKPQPTTYPPTYPPTHTFPQPQPTHDEPEMNMSDYFRYDMKKGENYSEIVIKLSGNIDIGDVTFNRSKDMYTIDIPFTRL</sequence>
<protein>
    <submittedName>
        <fullName evidence="2">Uncharacterized protein</fullName>
    </submittedName>
</protein>
<evidence type="ECO:0000256" key="1">
    <source>
        <dbReference type="SAM" id="SignalP"/>
    </source>
</evidence>
<proteinExistence type="predicted"/>
<keyword evidence="3" id="KW-1185">Reference proteome</keyword>
<dbReference type="Proteomes" id="UP000439903">
    <property type="component" value="Unassembled WGS sequence"/>
</dbReference>
<keyword evidence="1" id="KW-0732">Signal</keyword>
<dbReference type="AlphaFoldDB" id="A0A8H4B102"/>
<evidence type="ECO:0000313" key="2">
    <source>
        <dbReference type="EMBL" id="KAF0551606.1"/>
    </source>
</evidence>
<name>A0A8H4B102_GIGMA</name>
<accession>A0A8H4B102</accession>
<organism evidence="2 3">
    <name type="scientific">Gigaspora margarita</name>
    <dbReference type="NCBI Taxonomy" id="4874"/>
    <lineage>
        <taxon>Eukaryota</taxon>
        <taxon>Fungi</taxon>
        <taxon>Fungi incertae sedis</taxon>
        <taxon>Mucoromycota</taxon>
        <taxon>Glomeromycotina</taxon>
        <taxon>Glomeromycetes</taxon>
        <taxon>Diversisporales</taxon>
        <taxon>Gigasporaceae</taxon>
        <taxon>Gigaspora</taxon>
    </lineage>
</organism>
<dbReference type="EMBL" id="WTPW01000074">
    <property type="protein sequence ID" value="KAF0551606.1"/>
    <property type="molecule type" value="Genomic_DNA"/>
</dbReference>
<reference evidence="2 3" key="1">
    <citation type="journal article" date="2019" name="Environ. Microbiol.">
        <title>At the nexus of three kingdoms: the genome of the mycorrhizal fungus Gigaspora margarita provides insights into plant, endobacterial and fungal interactions.</title>
        <authorList>
            <person name="Venice F."/>
            <person name="Ghignone S."/>
            <person name="Salvioli di Fossalunga A."/>
            <person name="Amselem J."/>
            <person name="Novero M."/>
            <person name="Xianan X."/>
            <person name="Sedzielewska Toro K."/>
            <person name="Morin E."/>
            <person name="Lipzen A."/>
            <person name="Grigoriev I.V."/>
            <person name="Henrissat B."/>
            <person name="Martin F.M."/>
            <person name="Bonfante P."/>
        </authorList>
    </citation>
    <scope>NUCLEOTIDE SEQUENCE [LARGE SCALE GENOMIC DNA]</scope>
    <source>
        <strain evidence="2 3">BEG34</strain>
    </source>
</reference>
<dbReference type="OrthoDB" id="10390863at2759"/>
<evidence type="ECO:0000313" key="3">
    <source>
        <dbReference type="Proteomes" id="UP000439903"/>
    </source>
</evidence>
<feature type="signal peptide" evidence="1">
    <location>
        <begin position="1"/>
        <end position="23"/>
    </location>
</feature>
<gene>
    <name evidence="2" type="ORF">F8M41_022979</name>
</gene>
<feature type="chain" id="PRO_5034526071" evidence="1">
    <location>
        <begin position="24"/>
        <end position="146"/>
    </location>
</feature>